<accession>A0A0E9WTS2</accession>
<reference evidence="1" key="1">
    <citation type="submission" date="2014-11" db="EMBL/GenBank/DDBJ databases">
        <authorList>
            <person name="Amaro Gonzalez C."/>
        </authorList>
    </citation>
    <scope>NUCLEOTIDE SEQUENCE</scope>
</reference>
<organism evidence="1">
    <name type="scientific">Anguilla anguilla</name>
    <name type="common">European freshwater eel</name>
    <name type="synonym">Muraena anguilla</name>
    <dbReference type="NCBI Taxonomy" id="7936"/>
    <lineage>
        <taxon>Eukaryota</taxon>
        <taxon>Metazoa</taxon>
        <taxon>Chordata</taxon>
        <taxon>Craniata</taxon>
        <taxon>Vertebrata</taxon>
        <taxon>Euteleostomi</taxon>
        <taxon>Actinopterygii</taxon>
        <taxon>Neopterygii</taxon>
        <taxon>Teleostei</taxon>
        <taxon>Anguilliformes</taxon>
        <taxon>Anguillidae</taxon>
        <taxon>Anguilla</taxon>
    </lineage>
</organism>
<evidence type="ECO:0000313" key="1">
    <source>
        <dbReference type="EMBL" id="JAH92873.1"/>
    </source>
</evidence>
<reference evidence="1" key="2">
    <citation type="journal article" date="2015" name="Fish Shellfish Immunol.">
        <title>Early steps in the European eel (Anguilla anguilla)-Vibrio vulnificus interaction in the gills: Role of the RtxA13 toxin.</title>
        <authorList>
            <person name="Callol A."/>
            <person name="Pajuelo D."/>
            <person name="Ebbesson L."/>
            <person name="Teles M."/>
            <person name="MacKenzie S."/>
            <person name="Amaro C."/>
        </authorList>
    </citation>
    <scope>NUCLEOTIDE SEQUENCE</scope>
</reference>
<proteinExistence type="predicted"/>
<protein>
    <submittedName>
        <fullName evidence="1">Uncharacterized protein</fullName>
    </submittedName>
</protein>
<name>A0A0E9WTS2_ANGAN</name>
<dbReference type="AlphaFoldDB" id="A0A0E9WTS2"/>
<dbReference type="EMBL" id="GBXM01015704">
    <property type="protein sequence ID" value="JAH92873.1"/>
    <property type="molecule type" value="Transcribed_RNA"/>
</dbReference>
<sequence>MWPLRSNVLDWRLGLGSDSDVSLGRGGSSGGTSLCFAQKVYIFKAVVPEHSTALPLLPGQHT</sequence>